<evidence type="ECO:0008006" key="4">
    <source>
        <dbReference type="Google" id="ProtNLM"/>
    </source>
</evidence>
<reference evidence="2 3" key="1">
    <citation type="submission" date="2018-09" db="EMBL/GenBank/DDBJ databases">
        <authorList>
            <person name="Zhu H."/>
        </authorList>
    </citation>
    <scope>NUCLEOTIDE SEQUENCE [LARGE SCALE GENOMIC DNA]</scope>
    <source>
        <strain evidence="2 3">K1S02-61</strain>
    </source>
</reference>
<proteinExistence type="predicted"/>
<keyword evidence="3" id="KW-1185">Reference proteome</keyword>
<dbReference type="OrthoDB" id="8665993at2"/>
<dbReference type="Proteomes" id="UP000284006">
    <property type="component" value="Unassembled WGS sequence"/>
</dbReference>
<evidence type="ECO:0000313" key="3">
    <source>
        <dbReference type="Proteomes" id="UP000284006"/>
    </source>
</evidence>
<feature type="transmembrane region" description="Helical" evidence="1">
    <location>
        <begin position="44"/>
        <end position="64"/>
    </location>
</feature>
<organism evidence="2 3">
    <name type="scientific">Massilia cavernae</name>
    <dbReference type="NCBI Taxonomy" id="2320864"/>
    <lineage>
        <taxon>Bacteria</taxon>
        <taxon>Pseudomonadati</taxon>
        <taxon>Pseudomonadota</taxon>
        <taxon>Betaproteobacteria</taxon>
        <taxon>Burkholderiales</taxon>
        <taxon>Oxalobacteraceae</taxon>
        <taxon>Telluria group</taxon>
        <taxon>Massilia</taxon>
    </lineage>
</organism>
<comment type="caution">
    <text evidence="2">The sequence shown here is derived from an EMBL/GenBank/DDBJ whole genome shotgun (WGS) entry which is preliminary data.</text>
</comment>
<dbReference type="RefSeq" id="WP_119809433.1">
    <property type="nucleotide sequence ID" value="NZ_QYUP01000027.1"/>
</dbReference>
<keyword evidence="1" id="KW-0472">Membrane</keyword>
<protein>
    <recommendedName>
        <fullName evidence="4">VanZ-like domain-containing protein</fullName>
    </recommendedName>
</protein>
<evidence type="ECO:0000256" key="1">
    <source>
        <dbReference type="SAM" id="Phobius"/>
    </source>
</evidence>
<accession>A0A418Y704</accession>
<sequence>MPALFSLLALSPRFQRHRYAAALVIYAAIVAMGSIPGARAEVGHYASGIVLHTLAYGTVALLLFTGSNGSPSARALKAVLTVAAMGAGDELVQSLLPYRVGALSDWLVDCNAAIMVSALCWAFLPAPGASASRPG</sequence>
<gene>
    <name evidence="2" type="ORF">D3872_03110</name>
</gene>
<evidence type="ECO:0000313" key="2">
    <source>
        <dbReference type="EMBL" id="RJG25069.1"/>
    </source>
</evidence>
<dbReference type="NCBIfam" id="NF037970">
    <property type="entry name" value="vanZ_1"/>
    <property type="match status" value="1"/>
</dbReference>
<dbReference type="AlphaFoldDB" id="A0A418Y704"/>
<keyword evidence="1" id="KW-0812">Transmembrane</keyword>
<feature type="transmembrane region" description="Helical" evidence="1">
    <location>
        <begin position="20"/>
        <end position="38"/>
    </location>
</feature>
<dbReference type="EMBL" id="QYUP01000027">
    <property type="protein sequence ID" value="RJG25069.1"/>
    <property type="molecule type" value="Genomic_DNA"/>
</dbReference>
<keyword evidence="1" id="KW-1133">Transmembrane helix</keyword>
<name>A0A418Y704_9BURK</name>